<dbReference type="GO" id="GO:0043022">
    <property type="term" value="F:ribosome binding"/>
    <property type="evidence" value="ECO:0007669"/>
    <property type="project" value="InterPro"/>
</dbReference>
<protein>
    <submittedName>
        <fullName evidence="2">DUF883 family protein</fullName>
    </submittedName>
</protein>
<comment type="caution">
    <text evidence="2">The sequence shown here is derived from an EMBL/GenBank/DDBJ whole genome shotgun (WGS) entry which is preliminary data.</text>
</comment>
<dbReference type="RefSeq" id="WP_169340412.1">
    <property type="nucleotide sequence ID" value="NZ_JABBZM010000011.1"/>
</dbReference>
<evidence type="ECO:0000256" key="1">
    <source>
        <dbReference type="SAM" id="Phobius"/>
    </source>
</evidence>
<dbReference type="EMBL" id="JABBZM010000011">
    <property type="protein sequence ID" value="NMV38981.1"/>
    <property type="molecule type" value="Genomic_DNA"/>
</dbReference>
<dbReference type="Proteomes" id="UP000575469">
    <property type="component" value="Unassembled WGS sequence"/>
</dbReference>
<accession>A0A848NUT7</accession>
<name>A0A848NUT7_9RALS</name>
<feature type="transmembrane region" description="Helical" evidence="1">
    <location>
        <begin position="115"/>
        <end position="134"/>
    </location>
</feature>
<organism evidence="2 3">
    <name type="scientific">Ralstonia insidiosa</name>
    <dbReference type="NCBI Taxonomy" id="190721"/>
    <lineage>
        <taxon>Bacteria</taxon>
        <taxon>Pseudomonadati</taxon>
        <taxon>Pseudomonadota</taxon>
        <taxon>Betaproteobacteria</taxon>
        <taxon>Burkholderiales</taxon>
        <taxon>Burkholderiaceae</taxon>
        <taxon>Ralstonia</taxon>
    </lineage>
</organism>
<reference evidence="2 3" key="1">
    <citation type="submission" date="2020-04" db="EMBL/GenBank/DDBJ databases">
        <title>Ralstonia insidiosa genome sequencing and assembly.</title>
        <authorList>
            <person name="Martins R.C.R."/>
            <person name="Perdigao-Neto L.V."/>
            <person name="Levin A.S.S."/>
            <person name="Costa S.F."/>
        </authorList>
    </citation>
    <scope>NUCLEOTIDE SEQUENCE [LARGE SCALE GENOMIC DNA]</scope>
    <source>
        <strain evidence="2 3">5047</strain>
    </source>
</reference>
<sequence>MSLFASQRIRNRFEDVNEHARRALNGTSAAVNHARHAARPAVEDVQSLLHSLEDAIEALADEGSAEASRARRTLRARADALRHTANDRAHQARERMDWALGRTQETISAAPFKSIGVAVAIGAAIGLVVALAGGGSRRAEAE</sequence>
<keyword evidence="1" id="KW-0472">Membrane</keyword>
<keyword evidence="1" id="KW-0812">Transmembrane</keyword>
<evidence type="ECO:0000313" key="2">
    <source>
        <dbReference type="EMBL" id="NMV38981.1"/>
    </source>
</evidence>
<dbReference type="PANTHER" id="PTHR35893:SF3">
    <property type="entry name" value="INNER MEMBRANE PROTEIN"/>
    <property type="match status" value="1"/>
</dbReference>
<dbReference type="AlphaFoldDB" id="A0A848NUT7"/>
<evidence type="ECO:0000313" key="3">
    <source>
        <dbReference type="Proteomes" id="UP000575469"/>
    </source>
</evidence>
<gene>
    <name evidence="2" type="ORF">HGR00_13775</name>
</gene>
<keyword evidence="1" id="KW-1133">Transmembrane helix</keyword>
<dbReference type="InterPro" id="IPR010279">
    <property type="entry name" value="YqjD/ElaB"/>
</dbReference>
<proteinExistence type="predicted"/>
<dbReference type="PANTHER" id="PTHR35893">
    <property type="entry name" value="INNER MEMBRANE PROTEIN-RELATED"/>
    <property type="match status" value="1"/>
</dbReference>